<dbReference type="Gene3D" id="2.40.100.10">
    <property type="entry name" value="Cyclophilin-like"/>
    <property type="match status" value="1"/>
</dbReference>
<feature type="compositionally biased region" description="Gly residues" evidence="4">
    <location>
        <begin position="179"/>
        <end position="198"/>
    </location>
</feature>
<evidence type="ECO:0000256" key="2">
    <source>
        <dbReference type="ARBA" id="ARBA00022801"/>
    </source>
</evidence>
<dbReference type="PANTHER" id="PTHR43309:SF3">
    <property type="entry name" value="5-OXOPROLINASE SUBUNIT C"/>
    <property type="match status" value="1"/>
</dbReference>
<dbReference type="InterPro" id="IPR052708">
    <property type="entry name" value="PxpC"/>
</dbReference>
<comment type="caution">
    <text evidence="6">The sequence shown here is derived from an EMBL/GenBank/DDBJ whole genome shotgun (WGS) entry which is preliminary data.</text>
</comment>
<dbReference type="RefSeq" id="WP_179523497.1">
    <property type="nucleotide sequence ID" value="NZ_BAAAQG010000015.1"/>
</dbReference>
<evidence type="ECO:0000256" key="3">
    <source>
        <dbReference type="ARBA" id="ARBA00022840"/>
    </source>
</evidence>
<name>A0ABN2J379_9ACTN</name>
<keyword evidence="1" id="KW-0547">Nucleotide-binding</keyword>
<evidence type="ECO:0000259" key="5">
    <source>
        <dbReference type="SMART" id="SM00797"/>
    </source>
</evidence>
<sequence>MSLMILRAGPAALVQDLGRPGHAALGVTGSGAADRAAAALALRCLGTDPGAAVLELLLGGLVLMTDSPAVVAVTGARGLVVVTTSSGSRRTAATGEVLRLDAGSTLEIGRPDTGVRTYLGVRGGIEVPPVLGSRSRDTLSGLGPPPLVAGDVLAVGDAVVGPWADHWHAAGGDPRGVMGPRGGTGPRVGAGPGGRGGGPDPVVLDVIPGPRDDLFPPGAWRVLAETGHVSGHADRVGVRIDPAGPVPRSSTREIPSEGMVRGAVQVPADGSPVVFGPDHPVTGGYPVIGVLTSRSSDALSQLLPGAPVSFRRVSE</sequence>
<keyword evidence="2" id="KW-0378">Hydrolase</keyword>
<dbReference type="Proteomes" id="UP001500383">
    <property type="component" value="Unassembled WGS sequence"/>
</dbReference>
<organism evidence="6 7">
    <name type="scientific">Dietzia cercidiphylli</name>
    <dbReference type="NCBI Taxonomy" id="498199"/>
    <lineage>
        <taxon>Bacteria</taxon>
        <taxon>Bacillati</taxon>
        <taxon>Actinomycetota</taxon>
        <taxon>Actinomycetes</taxon>
        <taxon>Mycobacteriales</taxon>
        <taxon>Dietziaceae</taxon>
        <taxon>Dietzia</taxon>
    </lineage>
</organism>
<evidence type="ECO:0000313" key="7">
    <source>
        <dbReference type="Proteomes" id="UP001500383"/>
    </source>
</evidence>
<feature type="domain" description="Carboxyltransferase" evidence="5">
    <location>
        <begin position="24"/>
        <end position="315"/>
    </location>
</feature>
<dbReference type="PANTHER" id="PTHR43309">
    <property type="entry name" value="5-OXOPROLINASE SUBUNIT C"/>
    <property type="match status" value="1"/>
</dbReference>
<dbReference type="SMART" id="SM00797">
    <property type="entry name" value="AHS2"/>
    <property type="match status" value="1"/>
</dbReference>
<dbReference type="SUPFAM" id="SSF50891">
    <property type="entry name" value="Cyclophilin-like"/>
    <property type="match status" value="1"/>
</dbReference>
<evidence type="ECO:0000256" key="4">
    <source>
        <dbReference type="SAM" id="MobiDB-lite"/>
    </source>
</evidence>
<accession>A0ABN2J379</accession>
<protein>
    <recommendedName>
        <fullName evidence="5">Carboxyltransferase domain-containing protein</fullName>
    </recommendedName>
</protein>
<evidence type="ECO:0000313" key="6">
    <source>
        <dbReference type="EMBL" id="GAA1717046.1"/>
    </source>
</evidence>
<dbReference type="InterPro" id="IPR029000">
    <property type="entry name" value="Cyclophilin-like_dom_sf"/>
</dbReference>
<dbReference type="EMBL" id="BAAAQG010000015">
    <property type="protein sequence ID" value="GAA1717046.1"/>
    <property type="molecule type" value="Genomic_DNA"/>
</dbReference>
<dbReference type="Pfam" id="PF02626">
    <property type="entry name" value="CT_A_B"/>
    <property type="match status" value="1"/>
</dbReference>
<dbReference type="InterPro" id="IPR003778">
    <property type="entry name" value="CT_A_B"/>
</dbReference>
<gene>
    <name evidence="6" type="ORF">GCM10009831_28690</name>
</gene>
<reference evidence="6 7" key="1">
    <citation type="journal article" date="2019" name="Int. J. Syst. Evol. Microbiol.">
        <title>The Global Catalogue of Microorganisms (GCM) 10K type strain sequencing project: providing services to taxonomists for standard genome sequencing and annotation.</title>
        <authorList>
            <consortium name="The Broad Institute Genomics Platform"/>
            <consortium name="The Broad Institute Genome Sequencing Center for Infectious Disease"/>
            <person name="Wu L."/>
            <person name="Ma J."/>
        </authorList>
    </citation>
    <scope>NUCLEOTIDE SEQUENCE [LARGE SCALE GENOMIC DNA]</scope>
    <source>
        <strain evidence="6 7">JCM 16002</strain>
    </source>
</reference>
<keyword evidence="7" id="KW-1185">Reference proteome</keyword>
<evidence type="ECO:0000256" key="1">
    <source>
        <dbReference type="ARBA" id="ARBA00022741"/>
    </source>
</evidence>
<feature type="region of interest" description="Disordered" evidence="4">
    <location>
        <begin position="173"/>
        <end position="198"/>
    </location>
</feature>
<proteinExistence type="predicted"/>
<keyword evidence="3" id="KW-0067">ATP-binding</keyword>